<evidence type="ECO:0000313" key="3">
    <source>
        <dbReference type="Proteomes" id="UP000321272"/>
    </source>
</evidence>
<keyword evidence="1" id="KW-0472">Membrane</keyword>
<feature type="transmembrane region" description="Helical" evidence="1">
    <location>
        <begin position="16"/>
        <end position="41"/>
    </location>
</feature>
<sequence>MAFKRFIDPRRWPSPLVFLVALVGVFFISGVVVSLAIHLLGSRDAFAAARQAALPWLFVWRWACYAGLIVGWVRLWKPRVVKRLNEDRDGGDEARSRLKRLEALAIGAMVSIEIFNLIDWLGGAS</sequence>
<evidence type="ECO:0000256" key="1">
    <source>
        <dbReference type="SAM" id="Phobius"/>
    </source>
</evidence>
<accession>A0A5B8SVC8</accession>
<protein>
    <submittedName>
        <fullName evidence="2">Uncharacterized protein</fullName>
    </submittedName>
</protein>
<dbReference type="KEGG" id="paur:FGL86_05870"/>
<dbReference type="RefSeq" id="WP_147183712.1">
    <property type="nucleotide sequence ID" value="NZ_CP042382.1"/>
</dbReference>
<proteinExistence type="predicted"/>
<dbReference type="Proteomes" id="UP000321272">
    <property type="component" value="Chromosome"/>
</dbReference>
<dbReference type="AlphaFoldDB" id="A0A5B8SVC8"/>
<reference evidence="2 3" key="1">
    <citation type="submission" date="2019-06" db="EMBL/GenBank/DDBJ databases">
        <title>Genome analyses of bacteria isolated from kimchi.</title>
        <authorList>
            <person name="Lee S."/>
            <person name="Ahn S."/>
            <person name="Roh S."/>
        </authorList>
    </citation>
    <scope>NUCLEOTIDE SEQUENCE [LARGE SCALE GENOMIC DNA]</scope>
    <source>
        <strain evidence="2 3">CBA4606</strain>
    </source>
</reference>
<keyword evidence="1" id="KW-0812">Transmembrane</keyword>
<dbReference type="OrthoDB" id="6183448at2"/>
<feature type="transmembrane region" description="Helical" evidence="1">
    <location>
        <begin position="53"/>
        <end position="73"/>
    </location>
</feature>
<dbReference type="EMBL" id="CP042382">
    <property type="protein sequence ID" value="QEA38650.1"/>
    <property type="molecule type" value="Genomic_DNA"/>
</dbReference>
<evidence type="ECO:0000313" key="2">
    <source>
        <dbReference type="EMBL" id="QEA38650.1"/>
    </source>
</evidence>
<name>A0A5B8SVC8_9GAMM</name>
<gene>
    <name evidence="2" type="ORF">FGL86_05870</name>
</gene>
<keyword evidence="1" id="KW-1133">Transmembrane helix</keyword>
<organism evidence="2 3">
    <name type="scientific">Pistricoccus aurantiacus</name>
    <dbReference type="NCBI Taxonomy" id="1883414"/>
    <lineage>
        <taxon>Bacteria</taxon>
        <taxon>Pseudomonadati</taxon>
        <taxon>Pseudomonadota</taxon>
        <taxon>Gammaproteobacteria</taxon>
        <taxon>Oceanospirillales</taxon>
        <taxon>Halomonadaceae</taxon>
        <taxon>Pistricoccus</taxon>
    </lineage>
</organism>
<keyword evidence="3" id="KW-1185">Reference proteome</keyword>